<dbReference type="NCBIfam" id="NF038151">
    <property type="entry name" value="lanthi_synth_III"/>
    <property type="match status" value="1"/>
</dbReference>
<dbReference type="SUPFAM" id="SSF158745">
    <property type="entry name" value="LanC-like"/>
    <property type="match status" value="1"/>
</dbReference>
<sequence>MSGHEAEGIPVDKRFETYCMADPVFFEAPGRSGEAGDAAGAGEYTVVERPVPAGWRSHRGDLWLELHPEGEHMVDQGWKVHASGVAENAERIVETVWDFCVPRRYAFKFLPSRRAFLGQNAKYAPRGSSGKLVTIYPRDEQELNDVLKGLSALLEGEPGPYILSDVRYGSGPLYTRYGGFRKRELLLESGDVVPAMRGADGELVPDLRKPVFEVPQWVTPPEVLRESIAERTIPSGPADAFPYQVEKPLHFSNGGGIYLARRLRDGLRVVLKEARPHAALDAAGSDAVTRLLRERDILRKLDGVRGIPRLYEHFTAWDHHFLAIEYIDGERLSAKEAQTYPLLGAAASAEDKTAYTAWAVDACEQVEAILDEIHGRGVVYGDVHPHNVLLLEDGRAVLIDFETSSDDPEGFRQALAAPGFAAPPDMRGPEIDKFALAVLRLWVFMPLVSVLCLDQAKALDLMTAVQENFPVPDSYMAAIRTALGTSLPETKAVRAGVGRPRIRIEGVDGADTDWPALLDSLAAAITASATPERPDRLFPGDVRQFSHAGETFAFGASGVLHALAECGYEVPDGSAEWLLGAVDRSGAAHPGFFDGSHGVAHVLDRLGRRKEALRLLEHTDPALDRLRNPNLFSGLSGIGLNLAHFAEVTGDDEFRARSLGLAERVAETVARGAFPSASPSALGELGLVRAATGPAGLMHGWSGPALFLLRTYEATGDASWLDAAVQAAHRDLDRCRVSTFDTLNVDEGWRLNPYLEGGSSGVALVGAELLAHREDARLADSMQAARNACASEFFALPALWTGRVGQLAVLHHIADPADPVAAAQVRRHLGRLSWHLLGLRGESVFPGFHLMRISMDHATGNAGILLGLKSVLSGTVGFLPFLRPTATAF</sequence>
<keyword evidence="6" id="KW-0067">ATP-binding</keyword>
<dbReference type="InterPro" id="IPR057929">
    <property type="entry name" value="RamC_N"/>
</dbReference>
<dbReference type="SMART" id="SM01260">
    <property type="entry name" value="LANC_like"/>
    <property type="match status" value="1"/>
</dbReference>
<evidence type="ECO:0000256" key="8">
    <source>
        <dbReference type="ARBA" id="ARBA00048679"/>
    </source>
</evidence>
<dbReference type="Gene3D" id="1.50.10.20">
    <property type="match status" value="1"/>
</dbReference>
<dbReference type="Gene3D" id="1.10.510.10">
    <property type="entry name" value="Transferase(Phosphotransferase) domain 1"/>
    <property type="match status" value="1"/>
</dbReference>
<comment type="catalytic activity">
    <reaction evidence="7">
        <text>L-threonyl-[protein] + ATP = O-phospho-L-threonyl-[protein] + ADP + H(+)</text>
        <dbReference type="Rhea" id="RHEA:46608"/>
        <dbReference type="Rhea" id="RHEA-COMP:11060"/>
        <dbReference type="Rhea" id="RHEA-COMP:11605"/>
        <dbReference type="ChEBI" id="CHEBI:15378"/>
        <dbReference type="ChEBI" id="CHEBI:30013"/>
        <dbReference type="ChEBI" id="CHEBI:30616"/>
        <dbReference type="ChEBI" id="CHEBI:61977"/>
        <dbReference type="ChEBI" id="CHEBI:456216"/>
        <dbReference type="EC" id="2.7.11.1"/>
    </reaction>
</comment>
<dbReference type="CDD" id="cd04791">
    <property type="entry name" value="LanC_SerThrkinase"/>
    <property type="match status" value="1"/>
</dbReference>
<dbReference type="PANTHER" id="PTHR24363:SF0">
    <property type="entry name" value="SERINE_THREONINE KINASE LIKE DOMAIN CONTAINING 1"/>
    <property type="match status" value="1"/>
</dbReference>
<dbReference type="PROSITE" id="PS50011">
    <property type="entry name" value="PROTEIN_KINASE_DOM"/>
    <property type="match status" value="1"/>
</dbReference>
<dbReference type="Pfam" id="PF00069">
    <property type="entry name" value="Pkinase"/>
    <property type="match status" value="1"/>
</dbReference>
<dbReference type="AlphaFoldDB" id="A0AAJ2UMY9"/>
<evidence type="ECO:0000256" key="1">
    <source>
        <dbReference type="ARBA" id="ARBA00012513"/>
    </source>
</evidence>
<evidence type="ECO:0000256" key="3">
    <source>
        <dbReference type="ARBA" id="ARBA00022679"/>
    </source>
</evidence>
<dbReference type="InterPro" id="IPR053524">
    <property type="entry name" value="Aerial_hyphae_peptide-synth"/>
</dbReference>
<protein>
    <recommendedName>
        <fullName evidence="1">non-specific serine/threonine protein kinase</fullName>
        <ecNumber evidence="1">2.7.11.1</ecNumber>
    </recommendedName>
</protein>
<organism evidence="10 11">
    <name type="scientific">Streptomyces europaeiscabiei</name>
    <dbReference type="NCBI Taxonomy" id="146819"/>
    <lineage>
        <taxon>Bacteria</taxon>
        <taxon>Bacillati</taxon>
        <taxon>Actinomycetota</taxon>
        <taxon>Actinomycetes</taxon>
        <taxon>Kitasatosporales</taxon>
        <taxon>Streptomycetaceae</taxon>
        <taxon>Streptomyces</taxon>
    </lineage>
</organism>
<dbReference type="GO" id="GO:0004674">
    <property type="term" value="F:protein serine/threonine kinase activity"/>
    <property type="evidence" value="ECO:0007669"/>
    <property type="project" value="UniProtKB-KW"/>
</dbReference>
<keyword evidence="5" id="KW-0418">Kinase</keyword>
<evidence type="ECO:0000256" key="7">
    <source>
        <dbReference type="ARBA" id="ARBA00047899"/>
    </source>
</evidence>
<keyword evidence="2" id="KW-0723">Serine/threonine-protein kinase</keyword>
<dbReference type="Pfam" id="PF25816">
    <property type="entry name" value="RamC_N"/>
    <property type="match status" value="1"/>
</dbReference>
<gene>
    <name evidence="10" type="primary">lanKC</name>
    <name evidence="10" type="ORF">PV367_23140</name>
</gene>
<comment type="catalytic activity">
    <reaction evidence="8">
        <text>L-seryl-[protein] + ATP = O-phospho-L-seryl-[protein] + ADP + H(+)</text>
        <dbReference type="Rhea" id="RHEA:17989"/>
        <dbReference type="Rhea" id="RHEA-COMP:9863"/>
        <dbReference type="Rhea" id="RHEA-COMP:11604"/>
        <dbReference type="ChEBI" id="CHEBI:15378"/>
        <dbReference type="ChEBI" id="CHEBI:29999"/>
        <dbReference type="ChEBI" id="CHEBI:30616"/>
        <dbReference type="ChEBI" id="CHEBI:83421"/>
        <dbReference type="ChEBI" id="CHEBI:456216"/>
        <dbReference type="EC" id="2.7.11.1"/>
    </reaction>
</comment>
<keyword evidence="3" id="KW-0808">Transferase</keyword>
<evidence type="ECO:0000256" key="4">
    <source>
        <dbReference type="ARBA" id="ARBA00022741"/>
    </source>
</evidence>
<dbReference type="RefSeq" id="WP_319693816.1">
    <property type="nucleotide sequence ID" value="NZ_JARAWN010000151.1"/>
</dbReference>
<dbReference type="InterPro" id="IPR007822">
    <property type="entry name" value="LANC-like"/>
</dbReference>
<evidence type="ECO:0000256" key="2">
    <source>
        <dbReference type="ARBA" id="ARBA00022527"/>
    </source>
</evidence>
<dbReference type="Proteomes" id="UP001273589">
    <property type="component" value="Unassembled WGS sequence"/>
</dbReference>
<dbReference type="EMBL" id="JARAWN010000151">
    <property type="protein sequence ID" value="MDX3132615.1"/>
    <property type="molecule type" value="Genomic_DNA"/>
</dbReference>
<keyword evidence="4" id="KW-0547">Nucleotide-binding</keyword>
<dbReference type="SUPFAM" id="SSF56112">
    <property type="entry name" value="Protein kinase-like (PK-like)"/>
    <property type="match status" value="1"/>
</dbReference>
<dbReference type="SMART" id="SM00220">
    <property type="entry name" value="S_TKc"/>
    <property type="match status" value="1"/>
</dbReference>
<name>A0AAJ2UMY9_9ACTN</name>
<dbReference type="PANTHER" id="PTHR24363">
    <property type="entry name" value="SERINE/THREONINE PROTEIN KINASE"/>
    <property type="match status" value="1"/>
</dbReference>
<dbReference type="InterPro" id="IPR058053">
    <property type="entry name" value="RamC_C"/>
</dbReference>
<dbReference type="GO" id="GO:0031179">
    <property type="term" value="P:peptide modification"/>
    <property type="evidence" value="ECO:0007669"/>
    <property type="project" value="InterPro"/>
</dbReference>
<dbReference type="GO" id="GO:0005524">
    <property type="term" value="F:ATP binding"/>
    <property type="evidence" value="ECO:0007669"/>
    <property type="project" value="UniProtKB-KW"/>
</dbReference>
<evidence type="ECO:0000256" key="6">
    <source>
        <dbReference type="ARBA" id="ARBA00022840"/>
    </source>
</evidence>
<dbReference type="EC" id="2.7.11.1" evidence="1"/>
<evidence type="ECO:0000313" key="10">
    <source>
        <dbReference type="EMBL" id="MDX3132615.1"/>
    </source>
</evidence>
<evidence type="ECO:0000313" key="11">
    <source>
        <dbReference type="Proteomes" id="UP001273589"/>
    </source>
</evidence>
<feature type="domain" description="Protein kinase" evidence="9">
    <location>
        <begin position="243"/>
        <end position="502"/>
    </location>
</feature>
<evidence type="ECO:0000256" key="5">
    <source>
        <dbReference type="ARBA" id="ARBA00022777"/>
    </source>
</evidence>
<proteinExistence type="predicted"/>
<reference evidence="10" key="1">
    <citation type="journal article" date="2023" name="Microb. Genom.">
        <title>Mesoterricola silvestris gen. nov., sp. nov., Mesoterricola sediminis sp. nov., Geothrix oryzae sp. nov., Geothrix edaphica sp. nov., Geothrix rubra sp. nov., and Geothrix limicola sp. nov., six novel members of Acidobacteriota isolated from soils.</title>
        <authorList>
            <person name="Weisberg A.J."/>
            <person name="Pearce E."/>
            <person name="Kramer C.G."/>
            <person name="Chang J.H."/>
            <person name="Clarke C.R."/>
        </authorList>
    </citation>
    <scope>NUCLEOTIDE SEQUENCE</scope>
    <source>
        <strain evidence="10">ND06-05F</strain>
    </source>
</reference>
<accession>A0AAJ2UMY9</accession>
<dbReference type="InterPro" id="IPR000719">
    <property type="entry name" value="Prot_kinase_dom"/>
</dbReference>
<comment type="caution">
    <text evidence="10">The sequence shown here is derived from an EMBL/GenBank/DDBJ whole genome shotgun (WGS) entry which is preliminary data.</text>
</comment>
<evidence type="ECO:0000259" key="9">
    <source>
        <dbReference type="PROSITE" id="PS50011"/>
    </source>
</evidence>
<dbReference type="InterPro" id="IPR011009">
    <property type="entry name" value="Kinase-like_dom_sf"/>
</dbReference>